<feature type="domain" description="Fimbrial-type adhesion" evidence="2">
    <location>
        <begin position="36"/>
        <end position="184"/>
    </location>
</feature>
<comment type="caution">
    <text evidence="3">The sequence shown here is derived from an EMBL/GenBank/DDBJ whole genome shotgun (WGS) entry which is preliminary data.</text>
</comment>
<dbReference type="Proteomes" id="UP000078224">
    <property type="component" value="Unassembled WGS sequence"/>
</dbReference>
<evidence type="ECO:0000313" key="3">
    <source>
        <dbReference type="EMBL" id="OAT51331.1"/>
    </source>
</evidence>
<gene>
    <name evidence="3" type="ORF">M998_2268</name>
</gene>
<dbReference type="InterPro" id="IPR036937">
    <property type="entry name" value="Adhesion_dom_fimbrial_sf"/>
</dbReference>
<reference evidence="3 4" key="1">
    <citation type="submission" date="2016-04" db="EMBL/GenBank/DDBJ databases">
        <title>ATOL: Assembling a taxonomically balanced genome-scale reconstruction of the evolutionary history of the Enterobacteriaceae.</title>
        <authorList>
            <person name="Plunkett G.III."/>
            <person name="Neeno-Eckwall E.C."/>
            <person name="Glasner J.D."/>
            <person name="Perna N.T."/>
        </authorList>
    </citation>
    <scope>NUCLEOTIDE SEQUENCE [LARGE SCALE GENOMIC DNA]</scope>
    <source>
        <strain evidence="3 4">ATCC 35613</strain>
    </source>
</reference>
<dbReference type="InterPro" id="IPR000259">
    <property type="entry name" value="Adhesion_dom_fimbrial"/>
</dbReference>
<dbReference type="EMBL" id="LXEW01000032">
    <property type="protein sequence ID" value="OAT51331.1"/>
    <property type="molecule type" value="Genomic_DNA"/>
</dbReference>
<dbReference type="InterPro" id="IPR050263">
    <property type="entry name" value="Bact_Fimbrial_Adh_Pro"/>
</dbReference>
<dbReference type="GO" id="GO:0009289">
    <property type="term" value="C:pilus"/>
    <property type="evidence" value="ECO:0007669"/>
    <property type="project" value="InterPro"/>
</dbReference>
<dbReference type="Gene3D" id="2.60.40.1090">
    <property type="entry name" value="Fimbrial-type adhesion domain"/>
    <property type="match status" value="1"/>
</dbReference>
<dbReference type="PATRIC" id="fig|1354272.4.peg.2306"/>
<evidence type="ECO:0000259" key="2">
    <source>
        <dbReference type="Pfam" id="PF00419"/>
    </source>
</evidence>
<dbReference type="RefSeq" id="WP_232007526.1">
    <property type="nucleotide sequence ID" value="NZ_LXEW01000032.1"/>
</dbReference>
<dbReference type="InterPro" id="IPR008966">
    <property type="entry name" value="Adhesion_dom_sf"/>
</dbReference>
<evidence type="ECO:0000313" key="4">
    <source>
        <dbReference type="Proteomes" id="UP000078224"/>
    </source>
</evidence>
<accession>A0A1B7JTW1</accession>
<evidence type="ECO:0000256" key="1">
    <source>
        <dbReference type="SAM" id="SignalP"/>
    </source>
</evidence>
<dbReference type="AlphaFoldDB" id="A0A1B7JTW1"/>
<dbReference type="PANTHER" id="PTHR33420:SF26">
    <property type="entry name" value="FIMBRIAL SUBUNIT"/>
    <property type="match status" value="1"/>
</dbReference>
<organism evidence="3 4">
    <name type="scientific">Providencia heimbachae ATCC 35613</name>
    <dbReference type="NCBI Taxonomy" id="1354272"/>
    <lineage>
        <taxon>Bacteria</taxon>
        <taxon>Pseudomonadati</taxon>
        <taxon>Pseudomonadota</taxon>
        <taxon>Gammaproteobacteria</taxon>
        <taxon>Enterobacterales</taxon>
        <taxon>Morganellaceae</taxon>
        <taxon>Providencia</taxon>
    </lineage>
</organism>
<feature type="chain" id="PRO_5008595524" evidence="1">
    <location>
        <begin position="31"/>
        <end position="185"/>
    </location>
</feature>
<proteinExistence type="predicted"/>
<keyword evidence="1" id="KW-0732">Signal</keyword>
<dbReference type="PANTHER" id="PTHR33420">
    <property type="entry name" value="FIMBRIAL SUBUNIT ELFA-RELATED"/>
    <property type="match status" value="1"/>
</dbReference>
<dbReference type="SUPFAM" id="SSF49401">
    <property type="entry name" value="Bacterial adhesins"/>
    <property type="match status" value="1"/>
</dbReference>
<keyword evidence="4" id="KW-1185">Reference proteome</keyword>
<protein>
    <submittedName>
        <fullName evidence="3">Minor fimbrial subunit</fullName>
    </submittedName>
</protein>
<feature type="signal peptide" evidence="1">
    <location>
        <begin position="1"/>
        <end position="30"/>
    </location>
</feature>
<dbReference type="Pfam" id="PF00419">
    <property type="entry name" value="Fimbrial"/>
    <property type="match status" value="1"/>
</dbReference>
<name>A0A1B7JTW1_9GAMM</name>
<sequence length="185" mass="20493">MKKQHRKMRRLSLLSTAVFMLSAYSLSTQAANSNEIQYRGTLVALPCTVEPRFENFLVEIGEVNSKQLYLHGRTYGVLFEFELKDCDTSLGNWITASFTGNSNIHGLLKFDTGSEASGAVIGIETLSGVQLPINSAQPYPSQAIKDGPVTIKLRAYVQGDSESVMNKSITPGYFMATMTYTLRYE</sequence>
<dbReference type="GO" id="GO:0043709">
    <property type="term" value="P:cell adhesion involved in single-species biofilm formation"/>
    <property type="evidence" value="ECO:0007669"/>
    <property type="project" value="TreeGrafter"/>
</dbReference>